<protein>
    <submittedName>
        <fullName evidence="3">Uncharacterized protein</fullName>
    </submittedName>
</protein>
<feature type="compositionally biased region" description="Basic and acidic residues" evidence="1">
    <location>
        <begin position="75"/>
        <end position="84"/>
    </location>
</feature>
<keyword evidence="2" id="KW-1133">Transmembrane helix</keyword>
<gene>
    <name evidence="3" type="ORF">POM88_054616</name>
</gene>
<feature type="region of interest" description="Disordered" evidence="1">
    <location>
        <begin position="71"/>
        <end position="110"/>
    </location>
</feature>
<name>A0AAD8GMF1_9APIA</name>
<reference evidence="3" key="2">
    <citation type="submission" date="2023-05" db="EMBL/GenBank/DDBJ databases">
        <authorList>
            <person name="Schelkunov M.I."/>
        </authorList>
    </citation>
    <scope>NUCLEOTIDE SEQUENCE</scope>
    <source>
        <strain evidence="3">Hsosn_3</strain>
        <tissue evidence="3">Leaf</tissue>
    </source>
</reference>
<dbReference type="EMBL" id="JAUIZM010000063">
    <property type="protein sequence ID" value="KAK1350649.1"/>
    <property type="molecule type" value="Genomic_DNA"/>
</dbReference>
<comment type="caution">
    <text evidence="3">The sequence shown here is derived from an EMBL/GenBank/DDBJ whole genome shotgun (WGS) entry which is preliminary data.</text>
</comment>
<feature type="compositionally biased region" description="Basic and acidic residues" evidence="1">
    <location>
        <begin position="29"/>
        <end position="39"/>
    </location>
</feature>
<dbReference type="PANTHER" id="PTHR33333">
    <property type="entry name" value="ERYTHROCYTE MEMBRANE PROTEIN 1-LIKE"/>
    <property type="match status" value="1"/>
</dbReference>
<accession>A0AAD8GMF1</accession>
<dbReference type="AlphaFoldDB" id="A0AAD8GMF1"/>
<organism evidence="3 4">
    <name type="scientific">Heracleum sosnowskyi</name>
    <dbReference type="NCBI Taxonomy" id="360622"/>
    <lineage>
        <taxon>Eukaryota</taxon>
        <taxon>Viridiplantae</taxon>
        <taxon>Streptophyta</taxon>
        <taxon>Embryophyta</taxon>
        <taxon>Tracheophyta</taxon>
        <taxon>Spermatophyta</taxon>
        <taxon>Magnoliopsida</taxon>
        <taxon>eudicotyledons</taxon>
        <taxon>Gunneridae</taxon>
        <taxon>Pentapetalae</taxon>
        <taxon>asterids</taxon>
        <taxon>campanulids</taxon>
        <taxon>Apiales</taxon>
        <taxon>Apiaceae</taxon>
        <taxon>Apioideae</taxon>
        <taxon>apioid superclade</taxon>
        <taxon>Tordylieae</taxon>
        <taxon>Tordyliinae</taxon>
        <taxon>Heracleum</taxon>
    </lineage>
</organism>
<dbReference type="Proteomes" id="UP001237642">
    <property type="component" value="Unassembled WGS sequence"/>
</dbReference>
<keyword evidence="2" id="KW-0472">Membrane</keyword>
<keyword evidence="4" id="KW-1185">Reference proteome</keyword>
<evidence type="ECO:0000256" key="2">
    <source>
        <dbReference type="SAM" id="Phobius"/>
    </source>
</evidence>
<evidence type="ECO:0000256" key="1">
    <source>
        <dbReference type="SAM" id="MobiDB-lite"/>
    </source>
</evidence>
<reference evidence="3" key="1">
    <citation type="submission" date="2023-02" db="EMBL/GenBank/DDBJ databases">
        <title>Genome of toxic invasive species Heracleum sosnowskyi carries increased number of genes despite the absence of recent whole-genome duplications.</title>
        <authorList>
            <person name="Schelkunov M."/>
            <person name="Shtratnikova V."/>
            <person name="Makarenko M."/>
            <person name="Klepikova A."/>
            <person name="Omelchenko D."/>
            <person name="Novikova G."/>
            <person name="Obukhova E."/>
            <person name="Bogdanov V."/>
            <person name="Penin A."/>
            <person name="Logacheva M."/>
        </authorList>
    </citation>
    <scope>NUCLEOTIDE SEQUENCE</scope>
    <source>
        <strain evidence="3">Hsosn_3</strain>
        <tissue evidence="3">Leaf</tissue>
    </source>
</reference>
<evidence type="ECO:0000313" key="4">
    <source>
        <dbReference type="Proteomes" id="UP001237642"/>
    </source>
</evidence>
<proteinExistence type="predicted"/>
<feature type="transmembrane region" description="Helical" evidence="2">
    <location>
        <begin position="42"/>
        <end position="64"/>
    </location>
</feature>
<dbReference type="InterPro" id="IPR039926">
    <property type="entry name" value="Egg_app_1"/>
</dbReference>
<evidence type="ECO:0000313" key="3">
    <source>
        <dbReference type="EMBL" id="KAK1350649.1"/>
    </source>
</evidence>
<sequence length="110" mass="12029">MVYRPNGDGSFSKPEMVNIPTDNGSLSKPETETEEKSSTRKVVEAAVTVVGTVVAVAGMVAWGVSLFSSEAESSDEGKQMKRPGENGYIERAVFESDPKGYFQNHRQNKR</sequence>
<keyword evidence="2" id="KW-0812">Transmembrane</keyword>
<feature type="region of interest" description="Disordered" evidence="1">
    <location>
        <begin position="1"/>
        <end position="39"/>
    </location>
</feature>
<dbReference type="PANTHER" id="PTHR33333:SF39">
    <property type="entry name" value="HIG1 DOMAIN-CONTAINING PROTEIN"/>
    <property type="match status" value="1"/>
</dbReference>